<dbReference type="GO" id="GO:0005737">
    <property type="term" value="C:cytoplasm"/>
    <property type="evidence" value="ECO:0007669"/>
    <property type="project" value="TreeGrafter"/>
</dbReference>
<dbReference type="AlphaFoldDB" id="A0A2U1M233"/>
<dbReference type="STRING" id="35608.A0A2U1M233"/>
<dbReference type="InterPro" id="IPR036409">
    <property type="entry name" value="Aldolase_II/adducin_N_sf"/>
</dbReference>
<dbReference type="Proteomes" id="UP000245207">
    <property type="component" value="Unassembled WGS sequence"/>
</dbReference>
<dbReference type="PANTHER" id="PTHR10640:SF7">
    <property type="entry name" value="METHYLTHIORIBULOSE-1-PHOSPHATE DEHYDRATASE"/>
    <property type="match status" value="1"/>
</dbReference>
<name>A0A2U1M233_ARTAN</name>
<comment type="caution">
    <text evidence="1">The sequence shown here is derived from an EMBL/GenBank/DDBJ whole genome shotgun (WGS) entry which is preliminary data.</text>
</comment>
<dbReference type="EMBL" id="PKPP01006803">
    <property type="protein sequence ID" value="PWA55270.1"/>
    <property type="molecule type" value="Genomic_DNA"/>
</dbReference>
<dbReference type="Gene3D" id="3.40.225.10">
    <property type="entry name" value="Class II aldolase/adducin N-terminal domain"/>
    <property type="match status" value="1"/>
</dbReference>
<sequence>MALTSQAYLDGSSVKQTKSLITELCRLFYNLGWVGGTGGSITAKVHDDSVPKSDQLIIMSPSATVPVAGKLYSSHPIDHLCQMGLIVTSKKSVLLHEACG</sequence>
<dbReference type="PANTHER" id="PTHR10640">
    <property type="entry name" value="METHYLTHIORIBULOSE-1-PHOSPHATE DEHYDRATASE"/>
    <property type="match status" value="1"/>
</dbReference>
<accession>A0A2U1M233</accession>
<evidence type="ECO:0000313" key="1">
    <source>
        <dbReference type="EMBL" id="PWA55270.1"/>
    </source>
</evidence>
<keyword evidence="2" id="KW-1185">Reference proteome</keyword>
<dbReference type="SUPFAM" id="SSF53639">
    <property type="entry name" value="AraD/HMP-PK domain-like"/>
    <property type="match status" value="1"/>
</dbReference>
<dbReference type="OrthoDB" id="191080at2759"/>
<dbReference type="GO" id="GO:0019509">
    <property type="term" value="P:L-methionine salvage from methylthioadenosine"/>
    <property type="evidence" value="ECO:0007669"/>
    <property type="project" value="TreeGrafter"/>
</dbReference>
<protein>
    <submittedName>
        <fullName evidence="1">Bifunctional methylthioribulose-1-phosphate dehydratase/enolase-phosphatase E1 1</fullName>
    </submittedName>
</protein>
<organism evidence="1 2">
    <name type="scientific">Artemisia annua</name>
    <name type="common">Sweet wormwood</name>
    <dbReference type="NCBI Taxonomy" id="35608"/>
    <lineage>
        <taxon>Eukaryota</taxon>
        <taxon>Viridiplantae</taxon>
        <taxon>Streptophyta</taxon>
        <taxon>Embryophyta</taxon>
        <taxon>Tracheophyta</taxon>
        <taxon>Spermatophyta</taxon>
        <taxon>Magnoliopsida</taxon>
        <taxon>eudicotyledons</taxon>
        <taxon>Gunneridae</taxon>
        <taxon>Pentapetalae</taxon>
        <taxon>asterids</taxon>
        <taxon>campanulids</taxon>
        <taxon>Asterales</taxon>
        <taxon>Asteraceae</taxon>
        <taxon>Asteroideae</taxon>
        <taxon>Anthemideae</taxon>
        <taxon>Artemisiinae</taxon>
        <taxon>Artemisia</taxon>
    </lineage>
</organism>
<dbReference type="GO" id="GO:0046570">
    <property type="term" value="F:methylthioribulose 1-phosphate dehydratase activity"/>
    <property type="evidence" value="ECO:0007669"/>
    <property type="project" value="TreeGrafter"/>
</dbReference>
<reference evidence="1 2" key="1">
    <citation type="journal article" date="2018" name="Mol. Plant">
        <title>The genome of Artemisia annua provides insight into the evolution of Asteraceae family and artemisinin biosynthesis.</title>
        <authorList>
            <person name="Shen Q."/>
            <person name="Zhang L."/>
            <person name="Liao Z."/>
            <person name="Wang S."/>
            <person name="Yan T."/>
            <person name="Shi P."/>
            <person name="Liu M."/>
            <person name="Fu X."/>
            <person name="Pan Q."/>
            <person name="Wang Y."/>
            <person name="Lv Z."/>
            <person name="Lu X."/>
            <person name="Zhang F."/>
            <person name="Jiang W."/>
            <person name="Ma Y."/>
            <person name="Chen M."/>
            <person name="Hao X."/>
            <person name="Li L."/>
            <person name="Tang Y."/>
            <person name="Lv G."/>
            <person name="Zhou Y."/>
            <person name="Sun X."/>
            <person name="Brodelius P.E."/>
            <person name="Rose J.K.C."/>
            <person name="Tang K."/>
        </authorList>
    </citation>
    <scope>NUCLEOTIDE SEQUENCE [LARGE SCALE GENOMIC DNA]</scope>
    <source>
        <strain evidence="2">cv. Huhao1</strain>
        <tissue evidence="1">Leaf</tissue>
    </source>
</reference>
<evidence type="ECO:0000313" key="2">
    <source>
        <dbReference type="Proteomes" id="UP000245207"/>
    </source>
</evidence>
<proteinExistence type="predicted"/>
<gene>
    <name evidence="1" type="ORF">CTI12_AA428740</name>
</gene>